<dbReference type="OrthoDB" id="9776731at2"/>
<dbReference type="GO" id="GO:0009085">
    <property type="term" value="P:lysine biosynthetic process"/>
    <property type="evidence" value="ECO:0007669"/>
    <property type="project" value="UniProtKB-KW"/>
</dbReference>
<keyword evidence="2 7" id="KW-0378">Hydrolase</keyword>
<dbReference type="PANTHER" id="PTHR11014:SF63">
    <property type="entry name" value="METALLOPEPTIDASE, PUTATIVE (AFU_ORTHOLOGUE AFUA_6G09600)-RELATED"/>
    <property type="match status" value="1"/>
</dbReference>
<keyword evidence="9" id="KW-1185">Reference proteome</keyword>
<feature type="binding site" evidence="5">
    <location>
        <position position="167"/>
    </location>
    <ligand>
        <name>Mn(2+)</name>
        <dbReference type="ChEBI" id="CHEBI:29035"/>
        <label>2</label>
    </ligand>
</feature>
<evidence type="ECO:0000313" key="10">
    <source>
        <dbReference type="Proteomes" id="UP000234239"/>
    </source>
</evidence>
<dbReference type="PANTHER" id="PTHR11014">
    <property type="entry name" value="PEPTIDASE M20 FAMILY MEMBER"/>
    <property type="match status" value="1"/>
</dbReference>
<dbReference type="EMBL" id="CP014160">
    <property type="protein sequence ID" value="AMB93980.1"/>
    <property type="molecule type" value="Genomic_DNA"/>
</dbReference>
<dbReference type="InterPro" id="IPR002933">
    <property type="entry name" value="Peptidase_M20"/>
</dbReference>
<dbReference type="NCBIfam" id="TIGR01891">
    <property type="entry name" value="amidohydrolases"/>
    <property type="match status" value="1"/>
</dbReference>
<keyword evidence="5" id="KW-0479">Metal-binding</keyword>
<proteinExistence type="predicted"/>
<keyword evidence="5" id="KW-0464">Manganese</keyword>
<feature type="binding site" evidence="5">
    <location>
        <position position="108"/>
    </location>
    <ligand>
        <name>Mn(2+)</name>
        <dbReference type="ChEBI" id="CHEBI:29035"/>
        <label>2</label>
    </ligand>
</feature>
<reference evidence="7 9" key="1">
    <citation type="journal article" date="2016" name="Genome Announc.">
        <title>Complete Genome Sequences of Aerococcus christensenii CCUG 28831T, Aerococcus sanguinicola CCUG 43001T, Aerococcus urinae CCUG 36881T, Aerococcus urinaeequi CCUG 28094T, Aerococcus urinaehominis CCUG 42038 BT, and Aerococcus viridans CCUG 4311T.</title>
        <authorList>
            <person name="Carkaci D."/>
            <person name="Dargis R."/>
            <person name="Nielsen X.C."/>
            <person name="Skovgaard O."/>
            <person name="Fuursted K."/>
            <person name="Christensen J.J."/>
        </authorList>
    </citation>
    <scope>NUCLEOTIDE SEQUENCE [LARGE SCALE GENOMIC DNA]</scope>
    <source>
        <strain evidence="7 9">CCUG43001</strain>
    </source>
</reference>
<comment type="cofactor">
    <cofactor evidence="5">
        <name>Mn(2+)</name>
        <dbReference type="ChEBI" id="CHEBI:29035"/>
    </cofactor>
    <text evidence="5">The Mn(2+) ion enhances activity.</text>
</comment>
<dbReference type="InterPro" id="IPR011650">
    <property type="entry name" value="Peptidase_M20_dimer"/>
</dbReference>
<organism evidence="7 9">
    <name type="scientific">Aerococcus sanguinicola</name>
    <dbReference type="NCBI Taxonomy" id="119206"/>
    <lineage>
        <taxon>Bacteria</taxon>
        <taxon>Bacillati</taxon>
        <taxon>Bacillota</taxon>
        <taxon>Bacilli</taxon>
        <taxon>Lactobacillales</taxon>
        <taxon>Aerococcaceae</taxon>
        <taxon>Aerococcus</taxon>
    </lineage>
</organism>
<reference evidence="9" key="2">
    <citation type="submission" date="2016-01" db="EMBL/GenBank/DDBJ databases">
        <title>Six Aerococcus type strain genome sequencing and assembly using PacBio and Illumina Hiseq.</title>
        <authorList>
            <person name="Carkaci D."/>
            <person name="Dargis R."/>
            <person name="Nielsen X.C."/>
            <person name="Skovgaard O."/>
            <person name="Fuursted K."/>
            <person name="Christensen J.J."/>
        </authorList>
    </citation>
    <scope>NUCLEOTIDE SEQUENCE [LARGE SCALE GENOMIC DNA]</scope>
    <source>
        <strain evidence="9">CCUG43001</strain>
    </source>
</reference>
<evidence type="ECO:0000259" key="6">
    <source>
        <dbReference type="Pfam" id="PF07687"/>
    </source>
</evidence>
<dbReference type="Proteomes" id="UP000069912">
    <property type="component" value="Chromosome"/>
</dbReference>
<keyword evidence="1" id="KW-0028">Amino-acid biosynthesis</keyword>
<sequence length="400" mass="43901">MSLVDELYKRLDEKEDQMIEIRRHFHENPEVSFEEKETAQYIADFYKDLDCDVRTNVGNGYGLVVTIDTGKEGKTLALRADFDALPLTEDTGLDFSSKKEGAMHACGHDAHTAYLMVLAQTLIEMKDQLSGKFVIIHQNAEEVAPGGAKSMIEDGALDGVDNIIALHVMTNMPTGGVFYHEGNAHTGRSNFKVKIHGKGGHASSPHQANDAIVAASYFVTEIQSVVSRRLNPFDVGSITIGNFDAAGANNAIQGEVTLGGDVRAMSQEVRDIIEHEVKAKLEGLKNSFGITYDLHYENDYPVAYNDPKVTEFAIKAIKDHPFDQLTEGVDTEQPQPPSDDIAYFLQEVPGLYLWVGAAPKDGEAYPHHHPKFVMDEDAMLIAAKSVAAFIGEYVENGGVE</sequence>
<evidence type="ECO:0000256" key="2">
    <source>
        <dbReference type="ARBA" id="ARBA00022801"/>
    </source>
</evidence>
<evidence type="ECO:0000313" key="9">
    <source>
        <dbReference type="Proteomes" id="UP000069912"/>
    </source>
</evidence>
<dbReference type="GO" id="GO:0019877">
    <property type="term" value="P:diaminopimelate biosynthetic process"/>
    <property type="evidence" value="ECO:0007669"/>
    <property type="project" value="UniProtKB-KW"/>
</dbReference>
<dbReference type="InterPro" id="IPR017439">
    <property type="entry name" value="Amidohydrolase"/>
</dbReference>
<reference evidence="8 10" key="3">
    <citation type="submission" date="2017-12" db="EMBL/GenBank/DDBJ databases">
        <title>Phylogenetic diversity of female urinary microbiome.</title>
        <authorList>
            <person name="Thomas-White K."/>
            <person name="Wolfe A.J."/>
        </authorList>
    </citation>
    <scope>NUCLEOTIDE SEQUENCE [LARGE SCALE GENOMIC DNA]</scope>
    <source>
        <strain evidence="8 10">UMB0139</strain>
    </source>
</reference>
<accession>A0A0X8FAW0</accession>
<dbReference type="GO" id="GO:0046872">
    <property type="term" value="F:metal ion binding"/>
    <property type="evidence" value="ECO:0007669"/>
    <property type="project" value="UniProtKB-KW"/>
</dbReference>
<evidence type="ECO:0000313" key="8">
    <source>
        <dbReference type="EMBL" id="PKZ20747.1"/>
    </source>
</evidence>
<dbReference type="GO" id="GO:0050118">
    <property type="term" value="F:N-acetyldiaminopimelate deacetylase activity"/>
    <property type="evidence" value="ECO:0007669"/>
    <property type="project" value="UniProtKB-ARBA"/>
</dbReference>
<evidence type="ECO:0000256" key="1">
    <source>
        <dbReference type="ARBA" id="ARBA00022605"/>
    </source>
</evidence>
<keyword evidence="3" id="KW-0220">Diaminopimelate biosynthesis</keyword>
<dbReference type="PIRSF" id="PIRSF005962">
    <property type="entry name" value="Pept_M20D_amidohydro"/>
    <property type="match status" value="1"/>
</dbReference>
<protein>
    <submittedName>
        <fullName evidence="7">Amidohydrolase</fullName>
    </submittedName>
</protein>
<feature type="domain" description="Peptidase M20 dimerisation" evidence="6">
    <location>
        <begin position="184"/>
        <end position="282"/>
    </location>
</feature>
<evidence type="ECO:0000256" key="4">
    <source>
        <dbReference type="ARBA" id="ARBA00023154"/>
    </source>
</evidence>
<dbReference type="FunFam" id="3.30.70.360:FF:000001">
    <property type="entry name" value="N-acetyldiaminopimelate deacetylase"/>
    <property type="match status" value="1"/>
</dbReference>
<feature type="binding site" evidence="5">
    <location>
        <position position="106"/>
    </location>
    <ligand>
        <name>Mn(2+)</name>
        <dbReference type="ChEBI" id="CHEBI:29035"/>
        <label>2</label>
    </ligand>
</feature>
<name>A0A0X8FAW0_9LACT</name>
<dbReference type="Pfam" id="PF01546">
    <property type="entry name" value="Peptidase_M20"/>
    <property type="match status" value="1"/>
</dbReference>
<gene>
    <name evidence="7" type="ORF">AWM72_03995</name>
    <name evidence="8" type="ORF">CYJ28_08990</name>
</gene>
<dbReference type="Pfam" id="PF07687">
    <property type="entry name" value="M20_dimer"/>
    <property type="match status" value="1"/>
</dbReference>
<dbReference type="RefSeq" id="WP_067973556.1">
    <property type="nucleotide sequence ID" value="NZ_CAJHKM010000005.1"/>
</dbReference>
<dbReference type="GeneID" id="92903233"/>
<dbReference type="Gene3D" id="3.30.70.360">
    <property type="match status" value="1"/>
</dbReference>
<dbReference type="Gene3D" id="3.40.630.10">
    <property type="entry name" value="Zn peptidases"/>
    <property type="match status" value="1"/>
</dbReference>
<dbReference type="KEGG" id="asan:AWM72_03995"/>
<feature type="binding site" evidence="5">
    <location>
        <position position="142"/>
    </location>
    <ligand>
        <name>Mn(2+)</name>
        <dbReference type="ChEBI" id="CHEBI:29035"/>
        <label>2</label>
    </ligand>
</feature>
<feature type="binding site" evidence="5">
    <location>
        <position position="368"/>
    </location>
    <ligand>
        <name>Mn(2+)</name>
        <dbReference type="ChEBI" id="CHEBI:29035"/>
        <label>2</label>
    </ligand>
</feature>
<dbReference type="SUPFAM" id="SSF55031">
    <property type="entry name" value="Bacterial exopeptidase dimerisation domain"/>
    <property type="match status" value="1"/>
</dbReference>
<dbReference type="SUPFAM" id="SSF53187">
    <property type="entry name" value="Zn-dependent exopeptidases"/>
    <property type="match status" value="1"/>
</dbReference>
<dbReference type="Proteomes" id="UP000234239">
    <property type="component" value="Unassembled WGS sequence"/>
</dbReference>
<dbReference type="EMBL" id="PKGY01000006">
    <property type="protein sequence ID" value="PKZ20747.1"/>
    <property type="molecule type" value="Genomic_DNA"/>
</dbReference>
<dbReference type="InterPro" id="IPR036264">
    <property type="entry name" value="Bact_exopeptidase_dim_dom"/>
</dbReference>
<dbReference type="AlphaFoldDB" id="A0A0X8FAW0"/>
<evidence type="ECO:0000256" key="3">
    <source>
        <dbReference type="ARBA" id="ARBA00022915"/>
    </source>
</evidence>
<evidence type="ECO:0000256" key="5">
    <source>
        <dbReference type="PIRSR" id="PIRSR005962-1"/>
    </source>
</evidence>
<evidence type="ECO:0000313" key="7">
    <source>
        <dbReference type="EMBL" id="AMB93980.1"/>
    </source>
</evidence>
<keyword evidence="4" id="KW-0457">Lysine biosynthesis</keyword>